<protein>
    <recommendedName>
        <fullName evidence="3">DDE Tnp4 domain-containing protein</fullName>
    </recommendedName>
</protein>
<accession>A0ABD3N5A7</accession>
<dbReference type="GO" id="GO:0046872">
    <property type="term" value="F:metal ion binding"/>
    <property type="evidence" value="ECO:0007669"/>
    <property type="project" value="UniProtKB-KW"/>
</dbReference>
<evidence type="ECO:0000256" key="1">
    <source>
        <dbReference type="ARBA" id="ARBA00001968"/>
    </source>
</evidence>
<gene>
    <name evidence="4" type="ORF">ACHAW5_006659</name>
</gene>
<reference evidence="4 5" key="1">
    <citation type="submission" date="2024-10" db="EMBL/GenBank/DDBJ databases">
        <title>Updated reference genomes for cyclostephanoid diatoms.</title>
        <authorList>
            <person name="Roberts W.R."/>
            <person name="Alverson A.J."/>
        </authorList>
    </citation>
    <scope>NUCLEOTIDE SEQUENCE [LARGE SCALE GENOMIC DNA]</scope>
    <source>
        <strain evidence="4 5">AJA276-08</strain>
    </source>
</reference>
<keyword evidence="2" id="KW-0479">Metal-binding</keyword>
<comment type="caution">
    <text evidence="4">The sequence shown here is derived from an EMBL/GenBank/DDBJ whole genome shotgun (WGS) entry which is preliminary data.</text>
</comment>
<comment type="cofactor">
    <cofactor evidence="1">
        <name>a divalent metal cation</name>
        <dbReference type="ChEBI" id="CHEBI:60240"/>
    </cofactor>
</comment>
<evidence type="ECO:0000259" key="3">
    <source>
        <dbReference type="Pfam" id="PF13359"/>
    </source>
</evidence>
<proteinExistence type="predicted"/>
<sequence length="299" mass="33180">MAINRLPEFYISYPSCHEKQREIAASFCEASSVGFDNCAGAIDGILVWTHMPTEKDAGDDIGRKSFLCARKAKFGLNMQAVSDKRGRILDLSIKCGGSSSDCLAFEASNLYSRLSRGLLAPGLVLFGDNAYINSSFMATPFPNVSSGNKDDYNFFHSQLRIRVECSFGMLVHRWGILRSAIPLGITIQKTVALVNALAKLHNYCIDRKDGTDTVCEPTTEDLSNIMVSEGGYVSMETVDSCDVELPVQLMDAGHHFDDIPESQRRGDKRQSSNIILPRTLLLHKVVESDMTRPMIKRRK</sequence>
<feature type="domain" description="DDE Tnp4" evidence="3">
    <location>
        <begin position="42"/>
        <end position="202"/>
    </location>
</feature>
<evidence type="ECO:0000313" key="5">
    <source>
        <dbReference type="Proteomes" id="UP001530315"/>
    </source>
</evidence>
<dbReference type="Proteomes" id="UP001530315">
    <property type="component" value="Unassembled WGS sequence"/>
</dbReference>
<name>A0ABD3N5A7_9STRA</name>
<dbReference type="AlphaFoldDB" id="A0ABD3N5A7"/>
<keyword evidence="5" id="KW-1185">Reference proteome</keyword>
<evidence type="ECO:0000313" key="4">
    <source>
        <dbReference type="EMBL" id="KAL3771250.1"/>
    </source>
</evidence>
<organism evidence="4 5">
    <name type="scientific">Stephanodiscus triporus</name>
    <dbReference type="NCBI Taxonomy" id="2934178"/>
    <lineage>
        <taxon>Eukaryota</taxon>
        <taxon>Sar</taxon>
        <taxon>Stramenopiles</taxon>
        <taxon>Ochrophyta</taxon>
        <taxon>Bacillariophyta</taxon>
        <taxon>Coscinodiscophyceae</taxon>
        <taxon>Thalassiosirophycidae</taxon>
        <taxon>Stephanodiscales</taxon>
        <taxon>Stephanodiscaceae</taxon>
        <taxon>Stephanodiscus</taxon>
    </lineage>
</organism>
<evidence type="ECO:0000256" key="2">
    <source>
        <dbReference type="ARBA" id="ARBA00022723"/>
    </source>
</evidence>
<dbReference type="InterPro" id="IPR027806">
    <property type="entry name" value="HARBI1_dom"/>
</dbReference>
<dbReference type="Pfam" id="PF13359">
    <property type="entry name" value="DDE_Tnp_4"/>
    <property type="match status" value="1"/>
</dbReference>
<dbReference type="EMBL" id="JALLAZ020001608">
    <property type="protein sequence ID" value="KAL3771250.1"/>
    <property type="molecule type" value="Genomic_DNA"/>
</dbReference>